<keyword evidence="3" id="KW-0862">Zinc</keyword>
<evidence type="ECO:0000313" key="9">
    <source>
        <dbReference type="EMBL" id="KAH7224311.1"/>
    </source>
</evidence>
<keyword evidence="10" id="KW-1185">Reference proteome</keyword>
<keyword evidence="1" id="KW-0479">Metal-binding</keyword>
<dbReference type="SUPFAM" id="SSF57716">
    <property type="entry name" value="Glucocorticoid receptor-like (DNA-binding domain)"/>
    <property type="match status" value="1"/>
</dbReference>
<dbReference type="GO" id="GO:0008270">
    <property type="term" value="F:zinc ion binding"/>
    <property type="evidence" value="ECO:0007669"/>
    <property type="project" value="UniProtKB-KW"/>
</dbReference>
<keyword evidence="4" id="KW-0805">Transcription regulation</keyword>
<dbReference type="EMBL" id="JAGMUX010000026">
    <property type="protein sequence ID" value="KAH7224311.1"/>
    <property type="molecule type" value="Genomic_DNA"/>
</dbReference>
<dbReference type="PANTHER" id="PTHR47172">
    <property type="entry name" value="OS01G0976800 PROTEIN"/>
    <property type="match status" value="1"/>
</dbReference>
<dbReference type="PROSITE" id="PS50114">
    <property type="entry name" value="GATA_ZN_FINGER_2"/>
    <property type="match status" value="1"/>
</dbReference>
<feature type="compositionally biased region" description="Basic residues" evidence="7">
    <location>
        <begin position="137"/>
        <end position="159"/>
    </location>
</feature>
<dbReference type="Proteomes" id="UP000720189">
    <property type="component" value="Unassembled WGS sequence"/>
</dbReference>
<evidence type="ECO:0000256" key="1">
    <source>
        <dbReference type="ARBA" id="ARBA00022723"/>
    </source>
</evidence>
<comment type="caution">
    <text evidence="9">The sequence shown here is derived from an EMBL/GenBank/DDBJ whole genome shotgun (WGS) entry which is preliminary data.</text>
</comment>
<evidence type="ECO:0000256" key="3">
    <source>
        <dbReference type="ARBA" id="ARBA00022833"/>
    </source>
</evidence>
<dbReference type="RefSeq" id="XP_046042372.1">
    <property type="nucleotide sequence ID" value="XM_046185174.1"/>
</dbReference>
<sequence length="218" mass="24676">MCYSHTSIHLITCPSSLGRSIHSNTRCKRCRCQQRRTKAKSSSKSPARRSKHEQSRLQCGDQSSECVGHPLGNVTVFQTSAIAPTLSNETESPHGRCHLDAPCCLHKDLESSHSVLRTASQHEAMSKPEGLGVSNTKARRKSHQSRQQHHRRQDRRHWQRTFAQPTNMSCTSCQTEETPRWREGPAGPRTLCNFCGLIYAKRQQKHHAEPSSYCFSSE</sequence>
<feature type="region of interest" description="Disordered" evidence="7">
    <location>
        <begin position="38"/>
        <end position="64"/>
    </location>
</feature>
<protein>
    <recommendedName>
        <fullName evidence="8">GATA-type domain-containing protein</fullName>
    </recommendedName>
</protein>
<dbReference type="CDD" id="cd00202">
    <property type="entry name" value="ZnF_GATA"/>
    <property type="match status" value="1"/>
</dbReference>
<evidence type="ECO:0000256" key="7">
    <source>
        <dbReference type="SAM" id="MobiDB-lite"/>
    </source>
</evidence>
<accession>A0A9P9JRA3</accession>
<dbReference type="OrthoDB" id="2162994at2759"/>
<evidence type="ECO:0000256" key="5">
    <source>
        <dbReference type="ARBA" id="ARBA00023163"/>
    </source>
</evidence>
<proteinExistence type="predicted"/>
<dbReference type="PANTHER" id="PTHR47172:SF24">
    <property type="entry name" value="GATA ZINC FINGER DOMAIN-CONTAINING PROTEIN 14-RELATED"/>
    <property type="match status" value="1"/>
</dbReference>
<keyword evidence="5" id="KW-0804">Transcription</keyword>
<dbReference type="GeneID" id="70215128"/>
<dbReference type="AlphaFoldDB" id="A0A9P9JRA3"/>
<feature type="region of interest" description="Disordered" evidence="7">
    <location>
        <begin position="119"/>
        <end position="161"/>
    </location>
</feature>
<gene>
    <name evidence="9" type="ORF">BKA55DRAFT_213672</name>
</gene>
<dbReference type="GO" id="GO:0043565">
    <property type="term" value="F:sequence-specific DNA binding"/>
    <property type="evidence" value="ECO:0007669"/>
    <property type="project" value="InterPro"/>
</dbReference>
<reference evidence="9" key="1">
    <citation type="journal article" date="2021" name="Nat. Commun.">
        <title>Genetic determinants of endophytism in the Arabidopsis root mycobiome.</title>
        <authorList>
            <person name="Mesny F."/>
            <person name="Miyauchi S."/>
            <person name="Thiergart T."/>
            <person name="Pickel B."/>
            <person name="Atanasova L."/>
            <person name="Karlsson M."/>
            <person name="Huettel B."/>
            <person name="Barry K.W."/>
            <person name="Haridas S."/>
            <person name="Chen C."/>
            <person name="Bauer D."/>
            <person name="Andreopoulos W."/>
            <person name="Pangilinan J."/>
            <person name="LaButti K."/>
            <person name="Riley R."/>
            <person name="Lipzen A."/>
            <person name="Clum A."/>
            <person name="Drula E."/>
            <person name="Henrissat B."/>
            <person name="Kohler A."/>
            <person name="Grigoriev I.V."/>
            <person name="Martin F.M."/>
            <person name="Hacquard S."/>
        </authorList>
    </citation>
    <scope>NUCLEOTIDE SEQUENCE</scope>
    <source>
        <strain evidence="9">MPI-CAGE-AT-0023</strain>
    </source>
</reference>
<evidence type="ECO:0000256" key="4">
    <source>
        <dbReference type="ARBA" id="ARBA00023015"/>
    </source>
</evidence>
<dbReference type="InterPro" id="IPR000679">
    <property type="entry name" value="Znf_GATA"/>
</dbReference>
<evidence type="ECO:0000256" key="2">
    <source>
        <dbReference type="ARBA" id="ARBA00022771"/>
    </source>
</evidence>
<keyword evidence="2 6" id="KW-0863">Zinc-finger</keyword>
<evidence type="ECO:0000256" key="6">
    <source>
        <dbReference type="PROSITE-ProRule" id="PRU00094"/>
    </source>
</evidence>
<evidence type="ECO:0000259" key="8">
    <source>
        <dbReference type="PROSITE" id="PS50114"/>
    </source>
</evidence>
<feature type="domain" description="GATA-type" evidence="8">
    <location>
        <begin position="164"/>
        <end position="199"/>
    </location>
</feature>
<name>A0A9P9JRA3_FUSRE</name>
<organism evidence="9 10">
    <name type="scientific">Fusarium redolens</name>
    <dbReference type="NCBI Taxonomy" id="48865"/>
    <lineage>
        <taxon>Eukaryota</taxon>
        <taxon>Fungi</taxon>
        <taxon>Dikarya</taxon>
        <taxon>Ascomycota</taxon>
        <taxon>Pezizomycotina</taxon>
        <taxon>Sordariomycetes</taxon>
        <taxon>Hypocreomycetidae</taxon>
        <taxon>Hypocreales</taxon>
        <taxon>Nectriaceae</taxon>
        <taxon>Fusarium</taxon>
        <taxon>Fusarium redolens species complex</taxon>
    </lineage>
</organism>
<dbReference type="Pfam" id="PF00320">
    <property type="entry name" value="GATA"/>
    <property type="match status" value="1"/>
</dbReference>
<dbReference type="Gene3D" id="3.30.50.10">
    <property type="entry name" value="Erythroid Transcription Factor GATA-1, subunit A"/>
    <property type="match status" value="1"/>
</dbReference>
<dbReference type="InterPro" id="IPR013088">
    <property type="entry name" value="Znf_NHR/GATA"/>
</dbReference>
<dbReference type="GO" id="GO:0006355">
    <property type="term" value="P:regulation of DNA-templated transcription"/>
    <property type="evidence" value="ECO:0007669"/>
    <property type="project" value="InterPro"/>
</dbReference>
<evidence type="ECO:0000313" key="10">
    <source>
        <dbReference type="Proteomes" id="UP000720189"/>
    </source>
</evidence>
<dbReference type="SMART" id="SM00401">
    <property type="entry name" value="ZnF_GATA"/>
    <property type="match status" value="1"/>
</dbReference>
<feature type="compositionally biased region" description="Basic residues" evidence="7">
    <location>
        <begin position="38"/>
        <end position="51"/>
    </location>
</feature>